<dbReference type="AlphaFoldDB" id="A0A3B1ATS3"/>
<protein>
    <submittedName>
        <fullName evidence="5">6-carboxy-5,6,7,8-tetrahydropterin synthase</fullName>
        <ecNumber evidence="5">4.1.2.50</ecNumber>
    </submittedName>
</protein>
<dbReference type="PANTHER" id="PTHR12589:SF7">
    <property type="entry name" value="6-PYRUVOYL TETRAHYDROBIOPTERIN SYNTHASE"/>
    <property type="match status" value="1"/>
</dbReference>
<name>A0A3B1ATS3_9ZZZZ</name>
<dbReference type="SUPFAM" id="SSF55620">
    <property type="entry name" value="Tetrahydrobiopterin biosynthesis enzymes-like"/>
    <property type="match status" value="2"/>
</dbReference>
<keyword evidence="4 5" id="KW-0456">Lyase</keyword>
<keyword evidence="3" id="KW-0862">Zinc</keyword>
<dbReference type="PANTHER" id="PTHR12589">
    <property type="entry name" value="PYRUVOYL TETRAHYDROBIOPTERIN SYNTHASE"/>
    <property type="match status" value="1"/>
</dbReference>
<accession>A0A3B1ATS3</accession>
<evidence type="ECO:0000256" key="1">
    <source>
        <dbReference type="ARBA" id="ARBA00001947"/>
    </source>
</evidence>
<reference evidence="5" key="1">
    <citation type="submission" date="2018-06" db="EMBL/GenBank/DDBJ databases">
        <authorList>
            <person name="Zhirakovskaya E."/>
        </authorList>
    </citation>
    <scope>NUCLEOTIDE SEQUENCE</scope>
</reference>
<dbReference type="EMBL" id="UOFX01000051">
    <property type="protein sequence ID" value="VAX09379.1"/>
    <property type="molecule type" value="Genomic_DNA"/>
</dbReference>
<dbReference type="GO" id="GO:0070497">
    <property type="term" value="F:6-carboxytetrahydropterin synthase activity"/>
    <property type="evidence" value="ECO:0007669"/>
    <property type="project" value="UniProtKB-EC"/>
</dbReference>
<dbReference type="Pfam" id="PF01242">
    <property type="entry name" value="PTPS"/>
    <property type="match status" value="1"/>
</dbReference>
<dbReference type="GO" id="GO:0046872">
    <property type="term" value="F:metal ion binding"/>
    <property type="evidence" value="ECO:0007669"/>
    <property type="project" value="UniProtKB-KW"/>
</dbReference>
<dbReference type="Gene3D" id="3.30.479.10">
    <property type="entry name" value="6-pyruvoyl tetrahydropterin synthase/QueD"/>
    <property type="match status" value="1"/>
</dbReference>
<evidence type="ECO:0000256" key="4">
    <source>
        <dbReference type="ARBA" id="ARBA00023239"/>
    </source>
</evidence>
<comment type="cofactor">
    <cofactor evidence="1">
        <name>Zn(2+)</name>
        <dbReference type="ChEBI" id="CHEBI:29105"/>
    </cofactor>
</comment>
<dbReference type="InterPro" id="IPR007115">
    <property type="entry name" value="6-PTP_synth/QueD"/>
</dbReference>
<keyword evidence="2" id="KW-0479">Metal-binding</keyword>
<dbReference type="InterPro" id="IPR038418">
    <property type="entry name" value="6-PTP_synth/QueD_sf"/>
</dbReference>
<gene>
    <name evidence="5" type="ORF">MNBD_GAMMA26-1893</name>
</gene>
<evidence type="ECO:0000256" key="2">
    <source>
        <dbReference type="ARBA" id="ARBA00022723"/>
    </source>
</evidence>
<evidence type="ECO:0000256" key="3">
    <source>
        <dbReference type="ARBA" id="ARBA00022833"/>
    </source>
</evidence>
<organism evidence="5">
    <name type="scientific">hydrothermal vent metagenome</name>
    <dbReference type="NCBI Taxonomy" id="652676"/>
    <lineage>
        <taxon>unclassified sequences</taxon>
        <taxon>metagenomes</taxon>
        <taxon>ecological metagenomes</taxon>
    </lineage>
</organism>
<dbReference type="EC" id="4.1.2.50" evidence="5"/>
<proteinExistence type="predicted"/>
<sequence length="283" mass="32126">MTRLFVDNLTVIDFSYLHPDRGLLGESWLLDVELEGALDYQGMVLDFGEIKQQVKHAVDDGFDHKLIIPTRYMGASVEKNNQLCEVRFRCESGEEIYHSGPISASCLIDADEISPGNLARAIEAKLKPILPNNVFQVTIRLRSENCEGVYYHVSHGLKHHAGNCQRIAHGHRSCFEIYKDGIRSAQIEADWAERWNDIYIGTRDDLIELREINGRSYCQFGYRSPQGQFELLLPQDRCYLIDTDSTVENLAQHIADSLKDQQPTSNFHVRLFEGIAKGAIAEA</sequence>
<evidence type="ECO:0000313" key="5">
    <source>
        <dbReference type="EMBL" id="VAX09379.1"/>
    </source>
</evidence>